<feature type="transmembrane region" description="Helical" evidence="2">
    <location>
        <begin position="254"/>
        <end position="277"/>
    </location>
</feature>
<evidence type="ECO:0000313" key="4">
    <source>
        <dbReference type="Proteomes" id="UP000693970"/>
    </source>
</evidence>
<feature type="compositionally biased region" description="Acidic residues" evidence="1">
    <location>
        <begin position="24"/>
        <end position="33"/>
    </location>
</feature>
<evidence type="ECO:0000256" key="1">
    <source>
        <dbReference type="SAM" id="MobiDB-lite"/>
    </source>
</evidence>
<keyword evidence="2" id="KW-0472">Membrane</keyword>
<feature type="compositionally biased region" description="Basic and acidic residues" evidence="1">
    <location>
        <begin position="52"/>
        <end position="61"/>
    </location>
</feature>
<name>A0A9K3M3A3_9STRA</name>
<evidence type="ECO:0008006" key="5">
    <source>
        <dbReference type="Google" id="ProtNLM"/>
    </source>
</evidence>
<feature type="region of interest" description="Disordered" evidence="1">
    <location>
        <begin position="390"/>
        <end position="417"/>
    </location>
</feature>
<organism evidence="3 4">
    <name type="scientific">Nitzschia inconspicua</name>
    <dbReference type="NCBI Taxonomy" id="303405"/>
    <lineage>
        <taxon>Eukaryota</taxon>
        <taxon>Sar</taxon>
        <taxon>Stramenopiles</taxon>
        <taxon>Ochrophyta</taxon>
        <taxon>Bacillariophyta</taxon>
        <taxon>Bacillariophyceae</taxon>
        <taxon>Bacillariophycidae</taxon>
        <taxon>Bacillariales</taxon>
        <taxon>Bacillariaceae</taxon>
        <taxon>Nitzschia</taxon>
    </lineage>
</organism>
<dbReference type="OrthoDB" id="47376at2759"/>
<reference evidence="3" key="2">
    <citation type="submission" date="2021-04" db="EMBL/GenBank/DDBJ databases">
        <authorList>
            <person name="Podell S."/>
        </authorList>
    </citation>
    <scope>NUCLEOTIDE SEQUENCE</scope>
    <source>
        <strain evidence="3">Hildebrandi</strain>
    </source>
</reference>
<feature type="transmembrane region" description="Helical" evidence="2">
    <location>
        <begin position="153"/>
        <end position="175"/>
    </location>
</feature>
<proteinExistence type="predicted"/>
<feature type="transmembrane region" description="Helical" evidence="2">
    <location>
        <begin position="289"/>
        <end position="309"/>
    </location>
</feature>
<dbReference type="EMBL" id="JAGRRH010000002">
    <property type="protein sequence ID" value="KAG7373157.1"/>
    <property type="molecule type" value="Genomic_DNA"/>
</dbReference>
<accession>A0A9K3M3A3</accession>
<keyword evidence="2" id="KW-1133">Transmembrane helix</keyword>
<feature type="compositionally biased region" description="Low complexity" evidence="1">
    <location>
        <begin position="403"/>
        <end position="417"/>
    </location>
</feature>
<keyword evidence="2" id="KW-0812">Transmembrane</keyword>
<dbReference type="Proteomes" id="UP000693970">
    <property type="component" value="Unassembled WGS sequence"/>
</dbReference>
<protein>
    <recommendedName>
        <fullName evidence="5">Transmembrane protein</fullName>
    </recommendedName>
</protein>
<evidence type="ECO:0000313" key="3">
    <source>
        <dbReference type="EMBL" id="KAG7373157.1"/>
    </source>
</evidence>
<evidence type="ECO:0000256" key="2">
    <source>
        <dbReference type="SAM" id="Phobius"/>
    </source>
</evidence>
<gene>
    <name evidence="3" type="ORF">IV203_033881</name>
</gene>
<sequence>MSRWQNEDASSSSSSHDGSKQESEGEEEEEEADPYVTQRSRRSSSGNNKNKRSTEESKNNDDDKEDIIPTGIIPYRWIQDRTQGRVHGTDGLLVPRPPCFLCWPPSLLLTCPSLLESNCFCTTVGRIGFCNGSTSSNRRDYYSGFGNRGRCAIMTYAFVFNLAGLLITIFAALALTAGNENLLRVAAFSKTSLKPVVLVATLQQTIAPTTLYLGLQALSINNDVVVAYDDFCTTPGMEQFLPMEECNTCNDTTLYVMIGMLVTIVAYAPTLAIDCLRLYNDYDVNCQKIVSLVWCLVSLAGYGLTYYYFRYQCLDSFHDGSIVYDAERTVVESPLQSTEGIIMISFDWQLGTGQICFFIGFGMKAVDFLCNLCVATPTITRNREEQWTYERLSEEAETGNVTSGNNQDAADDNSSSS</sequence>
<comment type="caution">
    <text evidence="3">The sequence shown here is derived from an EMBL/GenBank/DDBJ whole genome shotgun (WGS) entry which is preliminary data.</text>
</comment>
<reference evidence="3" key="1">
    <citation type="journal article" date="2021" name="Sci. Rep.">
        <title>Diploid genomic architecture of Nitzschia inconspicua, an elite biomass production diatom.</title>
        <authorList>
            <person name="Oliver A."/>
            <person name="Podell S."/>
            <person name="Pinowska A."/>
            <person name="Traller J.C."/>
            <person name="Smith S.R."/>
            <person name="McClure R."/>
            <person name="Beliaev A."/>
            <person name="Bohutskyi P."/>
            <person name="Hill E.A."/>
            <person name="Rabines A."/>
            <person name="Zheng H."/>
            <person name="Allen L.Z."/>
            <person name="Kuo A."/>
            <person name="Grigoriev I.V."/>
            <person name="Allen A.E."/>
            <person name="Hazlebeck D."/>
            <person name="Allen E.E."/>
        </authorList>
    </citation>
    <scope>NUCLEOTIDE SEQUENCE</scope>
    <source>
        <strain evidence="3">Hildebrandi</strain>
    </source>
</reference>
<feature type="region of interest" description="Disordered" evidence="1">
    <location>
        <begin position="1"/>
        <end position="67"/>
    </location>
</feature>
<dbReference type="AlphaFoldDB" id="A0A9K3M3A3"/>
<keyword evidence="4" id="KW-1185">Reference proteome</keyword>